<keyword evidence="3" id="KW-1185">Reference proteome</keyword>
<evidence type="ECO:0000313" key="2">
    <source>
        <dbReference type="EMBL" id="MEQ2164607.1"/>
    </source>
</evidence>
<protein>
    <submittedName>
        <fullName evidence="2">Uncharacterized protein</fullName>
    </submittedName>
</protein>
<feature type="region of interest" description="Disordered" evidence="1">
    <location>
        <begin position="76"/>
        <end position="108"/>
    </location>
</feature>
<evidence type="ECO:0000256" key="1">
    <source>
        <dbReference type="SAM" id="MobiDB-lite"/>
    </source>
</evidence>
<reference evidence="2 3" key="1">
    <citation type="submission" date="2021-06" db="EMBL/GenBank/DDBJ databases">
        <authorList>
            <person name="Palmer J.M."/>
        </authorList>
    </citation>
    <scope>NUCLEOTIDE SEQUENCE [LARGE SCALE GENOMIC DNA]</scope>
    <source>
        <strain evidence="2 3">GA_2019</strain>
        <tissue evidence="2">Muscle</tissue>
    </source>
</reference>
<organism evidence="2 3">
    <name type="scientific">Goodea atripinnis</name>
    <dbReference type="NCBI Taxonomy" id="208336"/>
    <lineage>
        <taxon>Eukaryota</taxon>
        <taxon>Metazoa</taxon>
        <taxon>Chordata</taxon>
        <taxon>Craniata</taxon>
        <taxon>Vertebrata</taxon>
        <taxon>Euteleostomi</taxon>
        <taxon>Actinopterygii</taxon>
        <taxon>Neopterygii</taxon>
        <taxon>Teleostei</taxon>
        <taxon>Neoteleostei</taxon>
        <taxon>Acanthomorphata</taxon>
        <taxon>Ovalentaria</taxon>
        <taxon>Atherinomorphae</taxon>
        <taxon>Cyprinodontiformes</taxon>
        <taxon>Goodeidae</taxon>
        <taxon>Goodea</taxon>
    </lineage>
</organism>
<proteinExistence type="predicted"/>
<accession>A0ABV0N2W1</accession>
<dbReference type="EMBL" id="JAHRIO010020437">
    <property type="protein sequence ID" value="MEQ2164607.1"/>
    <property type="molecule type" value="Genomic_DNA"/>
</dbReference>
<comment type="caution">
    <text evidence="2">The sequence shown here is derived from an EMBL/GenBank/DDBJ whole genome shotgun (WGS) entry which is preliminary data.</text>
</comment>
<sequence>MAKLGASQLQDIKLAKAESQHCVFVKGEQEEQWLADAGLSTLISEDSEDVDKAVLLSTLTRTQAEAVQRRLDSYTLSRRKKNKTPPRDVRDIFSSPIAQVKTQTTSKA</sequence>
<dbReference type="Proteomes" id="UP001476798">
    <property type="component" value="Unassembled WGS sequence"/>
</dbReference>
<name>A0ABV0N2W1_9TELE</name>
<evidence type="ECO:0000313" key="3">
    <source>
        <dbReference type="Proteomes" id="UP001476798"/>
    </source>
</evidence>
<gene>
    <name evidence="2" type="ORF">GOODEAATRI_008395</name>
</gene>
<feature type="compositionally biased region" description="Polar residues" evidence="1">
    <location>
        <begin position="96"/>
        <end position="108"/>
    </location>
</feature>